<name>A0A2W0CIM8_9BACL</name>
<dbReference type="EMBL" id="PRLG01000020">
    <property type="protein sequence ID" value="PYY28175.1"/>
    <property type="molecule type" value="Genomic_DNA"/>
</dbReference>
<comment type="caution">
    <text evidence="1">The sequence shown here is derived from an EMBL/GenBank/DDBJ whole genome shotgun (WGS) entry which is preliminary data.</text>
</comment>
<protein>
    <submittedName>
        <fullName evidence="1">Uncharacterized protein</fullName>
    </submittedName>
</protein>
<dbReference type="AlphaFoldDB" id="A0A2W0CIM8"/>
<dbReference type="Proteomes" id="UP000247459">
    <property type="component" value="Unassembled WGS sequence"/>
</dbReference>
<reference evidence="1 2" key="1">
    <citation type="submission" date="2018-01" db="EMBL/GenBank/DDBJ databases">
        <title>Genome sequence of the PGP bacterium Paenibacillus illinoisensis E3.</title>
        <authorList>
            <person name="Rolli E."/>
            <person name="Marasco R."/>
            <person name="Bessem C."/>
            <person name="Michoud G."/>
            <person name="Gaiarsa S."/>
            <person name="Borin S."/>
            <person name="Daffonchio D."/>
        </authorList>
    </citation>
    <scope>NUCLEOTIDE SEQUENCE [LARGE SCALE GENOMIC DNA]</scope>
    <source>
        <strain evidence="1 2">E3</strain>
    </source>
</reference>
<sequence length="47" mass="5579">MIFKSYESVSVHLGVKIYVKVIFSNKILSWFWNKHEFIAEVILFLCA</sequence>
<gene>
    <name evidence="1" type="ORF">PIL02S_03321</name>
</gene>
<evidence type="ECO:0000313" key="2">
    <source>
        <dbReference type="Proteomes" id="UP000247459"/>
    </source>
</evidence>
<evidence type="ECO:0000313" key="1">
    <source>
        <dbReference type="EMBL" id="PYY28175.1"/>
    </source>
</evidence>
<accession>A0A2W0CIM8</accession>
<proteinExistence type="predicted"/>
<organism evidence="1 2">
    <name type="scientific">Paenibacillus illinoisensis</name>
    <dbReference type="NCBI Taxonomy" id="59845"/>
    <lineage>
        <taxon>Bacteria</taxon>
        <taxon>Bacillati</taxon>
        <taxon>Bacillota</taxon>
        <taxon>Bacilli</taxon>
        <taxon>Bacillales</taxon>
        <taxon>Paenibacillaceae</taxon>
        <taxon>Paenibacillus</taxon>
    </lineage>
</organism>